<proteinExistence type="predicted"/>
<dbReference type="GO" id="GO:0016811">
    <property type="term" value="F:hydrolase activity, acting on carbon-nitrogen (but not peptide) bonds, in linear amides"/>
    <property type="evidence" value="ECO:0007669"/>
    <property type="project" value="TreeGrafter"/>
</dbReference>
<dbReference type="eggNOG" id="COG2120">
    <property type="taxonomic scope" value="Bacteria"/>
</dbReference>
<dbReference type="InterPro" id="IPR024078">
    <property type="entry name" value="LmbE-like_dom_sf"/>
</dbReference>
<dbReference type="Gene3D" id="3.40.50.10320">
    <property type="entry name" value="LmbE-like"/>
    <property type="match status" value="1"/>
</dbReference>
<dbReference type="Proteomes" id="UP000013232">
    <property type="component" value="Unassembled WGS sequence"/>
</dbReference>
<dbReference type="PANTHER" id="PTHR12993">
    <property type="entry name" value="N-ACETYLGLUCOSAMINYL-PHOSPHATIDYLINOSITOL DE-N-ACETYLASE-RELATED"/>
    <property type="match status" value="1"/>
</dbReference>
<protein>
    <submittedName>
        <fullName evidence="1">LmbE-like protein</fullName>
    </submittedName>
</protein>
<dbReference type="EMBL" id="AMXE01000008">
    <property type="protein sequence ID" value="ENO89898.1"/>
    <property type="molecule type" value="Genomic_DNA"/>
</dbReference>
<sequence length="226" mass="25041">MTSFNKTVLVVAAHADDEALGCGGTIARHVAEGDSVHIVFLADGVSSRIHSGDQELELRGSASDRALQVLGIRDGHHLGLPDNRLDSVPLIEVIQRLEPIIQEIQPEVIYTHHHGDLNVDHRVAHQAVLTACRPTPGCCVREIYAFEVMSSTEWATPFNSPFQPSHYVDISNFLAVKIQALKAYDLEMREEPHSRSLRHLESLARHRGNTVGVMAAEAFMAIRHLR</sequence>
<accession>N6Z6D1</accession>
<comment type="caution">
    <text evidence="1">The sequence shown here is derived from an EMBL/GenBank/DDBJ whole genome shotgun (WGS) entry which is preliminary data.</text>
</comment>
<dbReference type="SUPFAM" id="SSF102588">
    <property type="entry name" value="LmbE-like"/>
    <property type="match status" value="1"/>
</dbReference>
<dbReference type="STRING" id="1123367.GCA_000621305_00471"/>
<keyword evidence="2" id="KW-1185">Reference proteome</keyword>
<dbReference type="RefSeq" id="WP_004334220.1">
    <property type="nucleotide sequence ID" value="NZ_AMXE01000008.1"/>
</dbReference>
<dbReference type="Pfam" id="PF02585">
    <property type="entry name" value="PIG-L"/>
    <property type="match status" value="1"/>
</dbReference>
<name>N6Z6D1_THAL4</name>
<dbReference type="InterPro" id="IPR003737">
    <property type="entry name" value="GlcNAc_PI_deacetylase-related"/>
</dbReference>
<evidence type="ECO:0000313" key="1">
    <source>
        <dbReference type="EMBL" id="ENO89898.1"/>
    </source>
</evidence>
<gene>
    <name evidence="1" type="ORF">C666_04245</name>
</gene>
<dbReference type="OrthoDB" id="9816564at2"/>
<dbReference type="PANTHER" id="PTHR12993:SF11">
    <property type="entry name" value="N-ACETYLGLUCOSAMINYL-PHOSPHATIDYLINOSITOL DE-N-ACETYLASE"/>
    <property type="match status" value="1"/>
</dbReference>
<organism evidence="1 2">
    <name type="scientific">Thauera linaloolentis (strain DSM 12138 / JCM 21573 / CCUG 41526 / CIP 105981 / IAM 15112 / NBRC 102519 / 47Lol)</name>
    <dbReference type="NCBI Taxonomy" id="1123367"/>
    <lineage>
        <taxon>Bacteria</taxon>
        <taxon>Pseudomonadati</taxon>
        <taxon>Pseudomonadota</taxon>
        <taxon>Betaproteobacteria</taxon>
        <taxon>Rhodocyclales</taxon>
        <taxon>Zoogloeaceae</taxon>
        <taxon>Thauera</taxon>
    </lineage>
</organism>
<evidence type="ECO:0000313" key="2">
    <source>
        <dbReference type="Proteomes" id="UP000013232"/>
    </source>
</evidence>
<dbReference type="AlphaFoldDB" id="N6Z6D1"/>
<reference evidence="1 2" key="1">
    <citation type="submission" date="2012-09" db="EMBL/GenBank/DDBJ databases">
        <title>Draft Genome Sequences of 6 Strains from Genus Thauera.</title>
        <authorList>
            <person name="Liu B."/>
            <person name="Shapleigh J.P."/>
            <person name="Frostegard A.H."/>
        </authorList>
    </citation>
    <scope>NUCLEOTIDE SEQUENCE [LARGE SCALE GENOMIC DNA]</scope>
    <source>
        <strain evidence="2">47Lol / DSM 12138</strain>
    </source>
</reference>